<organism evidence="3 4">
    <name type="scientific">Lasiosphaeria miniovina</name>
    <dbReference type="NCBI Taxonomy" id="1954250"/>
    <lineage>
        <taxon>Eukaryota</taxon>
        <taxon>Fungi</taxon>
        <taxon>Dikarya</taxon>
        <taxon>Ascomycota</taxon>
        <taxon>Pezizomycotina</taxon>
        <taxon>Sordariomycetes</taxon>
        <taxon>Sordariomycetidae</taxon>
        <taxon>Sordariales</taxon>
        <taxon>Lasiosphaeriaceae</taxon>
        <taxon>Lasiosphaeria</taxon>
    </lineage>
</organism>
<evidence type="ECO:0000313" key="3">
    <source>
        <dbReference type="EMBL" id="KAK0718626.1"/>
    </source>
</evidence>
<dbReference type="InterPro" id="IPR052895">
    <property type="entry name" value="HetReg/Transcr_Mod"/>
</dbReference>
<dbReference type="RefSeq" id="XP_060297419.1">
    <property type="nucleotide sequence ID" value="XM_060434437.1"/>
</dbReference>
<dbReference type="AlphaFoldDB" id="A0AA40DZF7"/>
<reference evidence="3" key="1">
    <citation type="submission" date="2023-06" db="EMBL/GenBank/DDBJ databases">
        <title>Genome-scale phylogeny and comparative genomics of the fungal order Sordariales.</title>
        <authorList>
            <consortium name="Lawrence Berkeley National Laboratory"/>
            <person name="Hensen N."/>
            <person name="Bonometti L."/>
            <person name="Westerberg I."/>
            <person name="Brannstrom I.O."/>
            <person name="Guillou S."/>
            <person name="Cros-Aarteil S."/>
            <person name="Calhoun S."/>
            <person name="Haridas S."/>
            <person name="Kuo A."/>
            <person name="Mondo S."/>
            <person name="Pangilinan J."/>
            <person name="Riley R."/>
            <person name="LaButti K."/>
            <person name="Andreopoulos B."/>
            <person name="Lipzen A."/>
            <person name="Chen C."/>
            <person name="Yanf M."/>
            <person name="Daum C."/>
            <person name="Ng V."/>
            <person name="Clum A."/>
            <person name="Steindorff A."/>
            <person name="Ohm R."/>
            <person name="Martin F."/>
            <person name="Silar P."/>
            <person name="Natvig D."/>
            <person name="Lalanne C."/>
            <person name="Gautier V."/>
            <person name="Ament-velasquez S.L."/>
            <person name="Kruys A."/>
            <person name="Hutchinson M.I."/>
            <person name="Powell A.J."/>
            <person name="Barry K."/>
            <person name="Miller A.N."/>
            <person name="Grigoriev I.V."/>
            <person name="Debuchy R."/>
            <person name="Gladieux P."/>
            <person name="Thoren M.H."/>
            <person name="Johannesson H."/>
        </authorList>
    </citation>
    <scope>NUCLEOTIDE SEQUENCE</scope>
    <source>
        <strain evidence="3">SMH2392-1A</strain>
    </source>
</reference>
<protein>
    <submittedName>
        <fullName evidence="3">Heterokaryon incompatibility protein-domain-containing protein</fullName>
    </submittedName>
</protein>
<dbReference type="EMBL" id="JAUIRO010000004">
    <property type="protein sequence ID" value="KAK0718626.1"/>
    <property type="molecule type" value="Genomic_DNA"/>
</dbReference>
<gene>
    <name evidence="3" type="ORF">B0T26DRAFT_334202</name>
</gene>
<dbReference type="Proteomes" id="UP001172101">
    <property type="component" value="Unassembled WGS sequence"/>
</dbReference>
<evidence type="ECO:0000256" key="1">
    <source>
        <dbReference type="SAM" id="MobiDB-lite"/>
    </source>
</evidence>
<feature type="domain" description="Heterokaryon incompatibility" evidence="2">
    <location>
        <begin position="77"/>
        <end position="214"/>
    </location>
</feature>
<dbReference type="PANTHER" id="PTHR24148">
    <property type="entry name" value="ANKYRIN REPEAT DOMAIN-CONTAINING PROTEIN 39 HOMOLOG-RELATED"/>
    <property type="match status" value="1"/>
</dbReference>
<dbReference type="InterPro" id="IPR010730">
    <property type="entry name" value="HET"/>
</dbReference>
<comment type="caution">
    <text evidence="3">The sequence shown here is derived from an EMBL/GenBank/DDBJ whole genome shotgun (WGS) entry which is preliminary data.</text>
</comment>
<evidence type="ECO:0000259" key="2">
    <source>
        <dbReference type="Pfam" id="PF06985"/>
    </source>
</evidence>
<accession>A0AA40DZF7</accession>
<name>A0AA40DZF7_9PEZI</name>
<dbReference type="Pfam" id="PF06985">
    <property type="entry name" value="HET"/>
    <property type="match status" value="1"/>
</dbReference>
<dbReference type="PANTHER" id="PTHR24148:SF64">
    <property type="entry name" value="HETEROKARYON INCOMPATIBILITY DOMAIN-CONTAINING PROTEIN"/>
    <property type="match status" value="1"/>
</dbReference>
<sequence length="662" mass="73849">MASRRNRLQASRRPTPIKPQDPRRPNRSRNKPSYTYLPLNPAQHEIRLLEIAPGRPGSRVCCRVFHASLSSEPPPEYDALSYMWSAPRPSYTITVNDGCAFSVGRNLRKALDDVRLPDVARVVWCDALCINQADDDEKGTQIQLMRRIYSDARVVRAWIDVNLGPLAGPFEDLAQLGERGGCMSLADVHDHEYWFPVADVFRHPYWRRIWIQQELILAREVAVHCRRQVLSGEELFEFQRQAFDSINSFKDLEHSNATSAILRYINTDTGNAGVALYGGGIKRARRLRQKASQRLRGAEGGTMDSVAAKNDLPVGAVGAVNGWLVQLFVQSRYLGVTHPHDRLYGLFGLAADYEEGEIEVDYSLSTMQVYASLFQHFIRKHDSLVFLCSGERDGVENSFVGVRVPSWLPTNGIKWTYAARGLSQACGTCTAEGAHINLQTGALHAQGILVDRVSLVEDATILQGLPIPSALAWVEKFCQELWSNIATGRPFYEREEVTDALFPWATKEFYRRFLHSTTGRPTADQRLKITKALQRAAELADDPGDFNLRRIICGGYTPSTILSQGERSQALQLNMGLAGRMLVGTEKGRIGSMLLPRLAVPGDEVWVLLGCPTPVVLRKRDGVQGRYVHVGFVIIPPLMNGEAVEELGMPHSDHAIVDVAID</sequence>
<evidence type="ECO:0000313" key="4">
    <source>
        <dbReference type="Proteomes" id="UP001172101"/>
    </source>
</evidence>
<dbReference type="GeneID" id="85317707"/>
<proteinExistence type="predicted"/>
<feature type="region of interest" description="Disordered" evidence="1">
    <location>
        <begin position="1"/>
        <end position="35"/>
    </location>
</feature>
<keyword evidence="4" id="KW-1185">Reference proteome</keyword>